<dbReference type="InterPro" id="IPR036259">
    <property type="entry name" value="MFS_trans_sf"/>
</dbReference>
<feature type="transmembrane region" description="Helical" evidence="1">
    <location>
        <begin position="211"/>
        <end position="232"/>
    </location>
</feature>
<dbReference type="KEGG" id="thei:K1720_01065"/>
<evidence type="ECO:0000313" key="4">
    <source>
        <dbReference type="Proteomes" id="UP001056425"/>
    </source>
</evidence>
<feature type="transmembrane region" description="Helical" evidence="1">
    <location>
        <begin position="132"/>
        <end position="153"/>
    </location>
</feature>
<sequence length="390" mass="42813">MLGGYNRDAKLLIAANAAGQLFLQFSIFIMPFYLSALGYGMDQMGIFFSIQTFVGGVFFLFAGQVSLKLGYKKTLILGAFLGLLGRVLQVLAINFYVLALGFFLVGANMGIRQPNFYALLSEEVGEKLRHHAFSISFGIGTILNAVGVLIAGFAPNFLIETFGITSELAYRLVIALALLQFALVIPVLIIISDVPVKNPHINWRKELVVKILKFSLPSAMIGLGAGITIPYMSLYFNLRFGQTLAVISGVFFAQQLVMGFGSFVLPKLVDRIGPVKTIAVFQSIAALLFGVFPSIGLFLLAAAIYIIRSILMNIVWPINDAFMMGFFTTEEKATAAGIRRAFSTFMRGLGNYIGGILFSLSLSYPFYTTATLYVTATLIFYLFFARYNKV</sequence>
<accession>A0A9E7MA28</accession>
<keyword evidence="4" id="KW-1185">Reference proteome</keyword>
<feature type="transmembrane region" description="Helical" evidence="1">
    <location>
        <begin position="46"/>
        <end position="67"/>
    </location>
</feature>
<evidence type="ECO:0000256" key="1">
    <source>
        <dbReference type="SAM" id="Phobius"/>
    </source>
</evidence>
<proteinExistence type="predicted"/>
<dbReference type="PANTHER" id="PTHR23520">
    <property type="entry name" value="TRANSPORTER, PUTATIVE (AFU_ORTHOLOGUE AFUA_3G04000)-RELATED"/>
    <property type="match status" value="1"/>
</dbReference>
<keyword evidence="1" id="KW-0472">Membrane</keyword>
<feature type="transmembrane region" description="Helical" evidence="1">
    <location>
        <begin position="87"/>
        <end position="111"/>
    </location>
</feature>
<feature type="domain" description="Major facilitator superfamily (MFS) profile" evidence="2">
    <location>
        <begin position="1"/>
        <end position="388"/>
    </location>
</feature>
<feature type="transmembrane region" description="Helical" evidence="1">
    <location>
        <begin position="278"/>
        <end position="307"/>
    </location>
</feature>
<evidence type="ECO:0000313" key="3">
    <source>
        <dbReference type="EMBL" id="USH00106.1"/>
    </source>
</evidence>
<feature type="transmembrane region" description="Helical" evidence="1">
    <location>
        <begin position="12"/>
        <end position="34"/>
    </location>
</feature>
<dbReference type="InterPro" id="IPR011701">
    <property type="entry name" value="MFS"/>
</dbReference>
<dbReference type="Gene3D" id="1.20.1250.20">
    <property type="entry name" value="MFS general substrate transporter like domains"/>
    <property type="match status" value="2"/>
</dbReference>
<dbReference type="InterPro" id="IPR020846">
    <property type="entry name" value="MFS_dom"/>
</dbReference>
<feature type="transmembrane region" description="Helical" evidence="1">
    <location>
        <begin position="168"/>
        <end position="191"/>
    </location>
</feature>
<name>A0A9E7MA28_9EURY</name>
<keyword evidence="1" id="KW-0812">Transmembrane</keyword>
<dbReference type="SUPFAM" id="SSF103473">
    <property type="entry name" value="MFS general substrate transporter"/>
    <property type="match status" value="1"/>
</dbReference>
<organism evidence="3 4">
    <name type="scientific">Thermococcus argininiproducens</name>
    <dbReference type="NCBI Taxonomy" id="2866384"/>
    <lineage>
        <taxon>Archaea</taxon>
        <taxon>Methanobacteriati</taxon>
        <taxon>Methanobacteriota</taxon>
        <taxon>Thermococci</taxon>
        <taxon>Thermococcales</taxon>
        <taxon>Thermococcaceae</taxon>
        <taxon>Thermococcus</taxon>
    </lineage>
</organism>
<dbReference type="PANTHER" id="PTHR23520:SF5">
    <property type="entry name" value="TRANSPORTER, PUTATIVE (AFU_ORTHOLOGUE AFUA_3G04000)-RELATED"/>
    <property type="match status" value="1"/>
</dbReference>
<evidence type="ECO:0000259" key="2">
    <source>
        <dbReference type="PROSITE" id="PS50850"/>
    </source>
</evidence>
<dbReference type="EMBL" id="CP080572">
    <property type="protein sequence ID" value="USH00106.1"/>
    <property type="molecule type" value="Genomic_DNA"/>
</dbReference>
<dbReference type="Proteomes" id="UP001056425">
    <property type="component" value="Chromosome"/>
</dbReference>
<reference evidence="3 4" key="1">
    <citation type="submission" date="2021-08" db="EMBL/GenBank/DDBJ databases">
        <title>Thermococcus onnuriiensis IOH2.</title>
        <authorList>
            <person name="Park Y.-J."/>
        </authorList>
    </citation>
    <scope>NUCLEOTIDE SEQUENCE [LARGE SCALE GENOMIC DNA]</scope>
    <source>
        <strain evidence="3 4">IOH2</strain>
    </source>
</reference>
<gene>
    <name evidence="3" type="ORF">K1720_01065</name>
</gene>
<dbReference type="PROSITE" id="PS50850">
    <property type="entry name" value="MFS"/>
    <property type="match status" value="1"/>
</dbReference>
<dbReference type="GO" id="GO:0022857">
    <property type="term" value="F:transmembrane transporter activity"/>
    <property type="evidence" value="ECO:0007669"/>
    <property type="project" value="InterPro"/>
</dbReference>
<keyword evidence="1" id="KW-1133">Transmembrane helix</keyword>
<feature type="transmembrane region" description="Helical" evidence="1">
    <location>
        <begin position="244"/>
        <end position="266"/>
    </location>
</feature>
<protein>
    <submittedName>
        <fullName evidence="3">MFS transporter</fullName>
    </submittedName>
</protein>
<feature type="transmembrane region" description="Helical" evidence="1">
    <location>
        <begin position="364"/>
        <end position="384"/>
    </location>
</feature>
<dbReference type="RefSeq" id="WP_251949391.1">
    <property type="nucleotide sequence ID" value="NZ_CP080572.1"/>
</dbReference>
<dbReference type="AlphaFoldDB" id="A0A9E7MA28"/>
<dbReference type="GeneID" id="72776890"/>
<dbReference type="Pfam" id="PF07690">
    <property type="entry name" value="MFS_1"/>
    <property type="match status" value="2"/>
</dbReference>